<proteinExistence type="predicted"/>
<gene>
    <name evidence="2" type="ORF">Sste5346_005357</name>
</gene>
<dbReference type="EMBL" id="JAWCUI010000028">
    <property type="protein sequence ID" value="KAL1895212.1"/>
    <property type="molecule type" value="Genomic_DNA"/>
</dbReference>
<protein>
    <submittedName>
        <fullName evidence="2">Uncharacterized protein</fullName>
    </submittedName>
</protein>
<reference evidence="2 3" key="1">
    <citation type="journal article" date="2024" name="IMA Fungus">
        <title>IMA Genome - F19 : A genome assembly and annotation guide to empower mycologists, including annotated draft genome sequences of Ceratocystis pirilliformis, Diaporthe australafricana, Fusarium ophioides, Paecilomyces lecythidis, and Sporothrix stenoceras.</title>
        <authorList>
            <person name="Aylward J."/>
            <person name="Wilson A.M."/>
            <person name="Visagie C.M."/>
            <person name="Spraker J."/>
            <person name="Barnes I."/>
            <person name="Buitendag C."/>
            <person name="Ceriani C."/>
            <person name="Del Mar Angel L."/>
            <person name="du Plessis D."/>
            <person name="Fuchs T."/>
            <person name="Gasser K."/>
            <person name="Kramer D."/>
            <person name="Li W."/>
            <person name="Munsamy K."/>
            <person name="Piso A."/>
            <person name="Price J.L."/>
            <person name="Sonnekus B."/>
            <person name="Thomas C."/>
            <person name="van der Nest A."/>
            <person name="van Dijk A."/>
            <person name="van Heerden A."/>
            <person name="van Vuuren N."/>
            <person name="Yilmaz N."/>
            <person name="Duong T.A."/>
            <person name="van der Merwe N.A."/>
            <person name="Wingfield M.J."/>
            <person name="Wingfield B.D."/>
        </authorList>
    </citation>
    <scope>NUCLEOTIDE SEQUENCE [LARGE SCALE GENOMIC DNA]</scope>
    <source>
        <strain evidence="2 3">CMW 5346</strain>
    </source>
</reference>
<keyword evidence="3" id="KW-1185">Reference proteome</keyword>
<feature type="region of interest" description="Disordered" evidence="1">
    <location>
        <begin position="326"/>
        <end position="353"/>
    </location>
</feature>
<evidence type="ECO:0000256" key="1">
    <source>
        <dbReference type="SAM" id="MobiDB-lite"/>
    </source>
</evidence>
<accession>A0ABR3Z4Q5</accession>
<sequence length="480" mass="51520">MSIGSWERANHYKAAGTQAAPLVKRVDFDEWTIRGFHWDCTEDGVKCVYGFTIAEESSVGPPNVPSFCHFTINGEDGDLAVRNPFIDVPCDEIDNYLCSASWSDNGYMVFTIDDIENSRRGYFGIPDSELVDGSFSSTHHSPAYVVVPSPITSAATGLHLHTRDEVPDITSSDVAVDDASNEITAHKEDVPSAPKTYTIYENAASQAYAVEDADALADIPVDTIQPAPEAADVNLSDNNSGSSMLIETSTQDAVPQDSDGAAVSSYVELNTQDEVSPDDISSAIPDKAAVDTPVNASKDAPVAVSVNTTSSLPQAVQDAIPEQLASVLGGDDDDDSDDINAKPVTSSPIFNDGLPTVPESPITWSLRNFTRDVSYSPNSILIGFLIEILPDGQEPVSCHVTVDFDENTEPMFASFAAVQCQESDWYLSWGYNEMTDSAVATLISPDRTKEAWYGWDAVNSMLPNIALASVGPGIVQTCDC</sequence>
<evidence type="ECO:0000313" key="3">
    <source>
        <dbReference type="Proteomes" id="UP001583186"/>
    </source>
</evidence>
<comment type="caution">
    <text evidence="2">The sequence shown here is derived from an EMBL/GenBank/DDBJ whole genome shotgun (WGS) entry which is preliminary data.</text>
</comment>
<organism evidence="2 3">
    <name type="scientific">Sporothrix stenoceras</name>
    <dbReference type="NCBI Taxonomy" id="5173"/>
    <lineage>
        <taxon>Eukaryota</taxon>
        <taxon>Fungi</taxon>
        <taxon>Dikarya</taxon>
        <taxon>Ascomycota</taxon>
        <taxon>Pezizomycotina</taxon>
        <taxon>Sordariomycetes</taxon>
        <taxon>Sordariomycetidae</taxon>
        <taxon>Ophiostomatales</taxon>
        <taxon>Ophiostomataceae</taxon>
        <taxon>Sporothrix</taxon>
    </lineage>
</organism>
<evidence type="ECO:0000313" key="2">
    <source>
        <dbReference type="EMBL" id="KAL1895212.1"/>
    </source>
</evidence>
<dbReference type="Proteomes" id="UP001583186">
    <property type="component" value="Unassembled WGS sequence"/>
</dbReference>
<name>A0ABR3Z4Q5_9PEZI</name>